<comment type="caution">
    <text evidence="1">The sequence shown here is derived from an EMBL/GenBank/DDBJ whole genome shotgun (WGS) entry which is preliminary data.</text>
</comment>
<protein>
    <submittedName>
        <fullName evidence="1">Uncharacterized protein</fullName>
    </submittedName>
</protein>
<evidence type="ECO:0000313" key="1">
    <source>
        <dbReference type="EMBL" id="MFB5758951.1"/>
    </source>
</evidence>
<reference evidence="1 2" key="1">
    <citation type="submission" date="2024-09" db="EMBL/GenBank/DDBJ databases">
        <title>Paenibacillus zeirhizospherea sp. nov., isolated from surface of the maize (Zea mays) roots in a horticulture field, Hungary.</title>
        <authorList>
            <person name="Marton D."/>
            <person name="Farkas M."/>
            <person name="Bedics A."/>
            <person name="Toth E."/>
            <person name="Tancsics A."/>
            <person name="Boka K."/>
            <person name="Marati G."/>
            <person name="Kriszt B."/>
            <person name="Cserhati M."/>
        </authorList>
    </citation>
    <scope>NUCLEOTIDE SEQUENCE [LARGE SCALE GENOMIC DNA]</scope>
    <source>
        <strain evidence="1 2">JCM 18446</strain>
    </source>
</reference>
<name>A0ABV5BUZ3_9BACL</name>
<organism evidence="1 2">
    <name type="scientific">Paenibacillus medicaginis</name>
    <dbReference type="NCBI Taxonomy" id="1470560"/>
    <lineage>
        <taxon>Bacteria</taxon>
        <taxon>Bacillati</taxon>
        <taxon>Bacillota</taxon>
        <taxon>Bacilli</taxon>
        <taxon>Bacillales</taxon>
        <taxon>Paenibacillaceae</taxon>
        <taxon>Paenibacillus</taxon>
    </lineage>
</organism>
<sequence length="81" mass="9651">MLNISQLQTVDCIEDAEYISFDVNLEKSGITRDKLYKVEYDQPIGIVPCEGFEYINEHYFMNDCGIKTTQVWIFYKTKYYK</sequence>
<accession>A0ABV5BUZ3</accession>
<keyword evidence="2" id="KW-1185">Reference proteome</keyword>
<dbReference type="RefSeq" id="WP_375518203.1">
    <property type="nucleotide sequence ID" value="NZ_JBHIRY010000001.1"/>
</dbReference>
<proteinExistence type="predicted"/>
<dbReference type="EMBL" id="JBHIRY010000001">
    <property type="protein sequence ID" value="MFB5758951.1"/>
    <property type="molecule type" value="Genomic_DNA"/>
</dbReference>
<gene>
    <name evidence="1" type="ORF">ACE5LO_00960</name>
</gene>
<dbReference type="Proteomes" id="UP001580430">
    <property type="component" value="Unassembled WGS sequence"/>
</dbReference>
<evidence type="ECO:0000313" key="2">
    <source>
        <dbReference type="Proteomes" id="UP001580430"/>
    </source>
</evidence>